<proteinExistence type="predicted"/>
<dbReference type="EMBL" id="JABANP010000068">
    <property type="protein sequence ID" value="KAF4691948.1"/>
    <property type="molecule type" value="Genomic_DNA"/>
</dbReference>
<dbReference type="Gene3D" id="1.20.1740.10">
    <property type="entry name" value="Amino acid/polyamine transporter I"/>
    <property type="match status" value="1"/>
</dbReference>
<evidence type="ECO:0000256" key="1">
    <source>
        <dbReference type="ARBA" id="ARBA00004141"/>
    </source>
</evidence>
<feature type="transmembrane region" description="Helical" evidence="6">
    <location>
        <begin position="734"/>
        <end position="755"/>
    </location>
</feature>
<feature type="compositionally biased region" description="Polar residues" evidence="5">
    <location>
        <begin position="136"/>
        <end position="145"/>
    </location>
</feature>
<dbReference type="AlphaFoldDB" id="A0A7J6P754"/>
<dbReference type="Pfam" id="PF01490">
    <property type="entry name" value="Aa_trans"/>
    <property type="match status" value="1"/>
</dbReference>
<evidence type="ECO:0000313" key="10">
    <source>
        <dbReference type="Proteomes" id="UP000541610"/>
    </source>
</evidence>
<dbReference type="GO" id="GO:0005774">
    <property type="term" value="C:vacuolar membrane"/>
    <property type="evidence" value="ECO:0007669"/>
    <property type="project" value="TreeGrafter"/>
</dbReference>
<feature type="region of interest" description="Disordered" evidence="5">
    <location>
        <begin position="504"/>
        <end position="525"/>
    </location>
</feature>
<comment type="subcellular location">
    <subcellularLocation>
        <location evidence="1">Membrane</location>
        <topology evidence="1">Multi-pass membrane protein</topology>
    </subcellularLocation>
</comment>
<feature type="compositionally biased region" description="Basic and acidic residues" evidence="5">
    <location>
        <begin position="213"/>
        <end position="246"/>
    </location>
</feature>
<reference evidence="9 10" key="1">
    <citation type="submission" date="2020-04" db="EMBL/GenBank/DDBJ databases">
        <title>Perkinsus olseni comparative genomics.</title>
        <authorList>
            <person name="Bogema D.R."/>
        </authorList>
    </citation>
    <scope>NUCLEOTIDE SEQUENCE [LARGE SCALE GENOMIC DNA]</scope>
    <source>
        <strain evidence="9">00978-12</strain>
    </source>
</reference>
<feature type="transmembrane region" description="Helical" evidence="6">
    <location>
        <begin position="710"/>
        <end position="727"/>
    </location>
</feature>
<feature type="transmembrane region" description="Helical" evidence="6">
    <location>
        <begin position="964"/>
        <end position="986"/>
    </location>
</feature>
<organism evidence="9 10">
    <name type="scientific">Perkinsus olseni</name>
    <name type="common">Perkinsus atlanticus</name>
    <dbReference type="NCBI Taxonomy" id="32597"/>
    <lineage>
        <taxon>Eukaryota</taxon>
        <taxon>Sar</taxon>
        <taxon>Alveolata</taxon>
        <taxon>Perkinsozoa</taxon>
        <taxon>Perkinsea</taxon>
        <taxon>Perkinsida</taxon>
        <taxon>Perkinsidae</taxon>
        <taxon>Perkinsus</taxon>
    </lineage>
</organism>
<gene>
    <name evidence="9" type="ORF">FOZ60_014434</name>
</gene>
<protein>
    <recommendedName>
        <fullName evidence="11">Solute carrier 38 member</fullName>
    </recommendedName>
</protein>
<dbReference type="PANTHER" id="PTHR22950">
    <property type="entry name" value="AMINO ACID TRANSPORTER"/>
    <property type="match status" value="1"/>
</dbReference>
<keyword evidence="3 6" id="KW-1133">Transmembrane helix</keyword>
<feature type="transmembrane region" description="Helical" evidence="6">
    <location>
        <begin position="775"/>
        <end position="796"/>
    </location>
</feature>
<feature type="transmembrane region" description="Helical" evidence="6">
    <location>
        <begin position="808"/>
        <end position="831"/>
    </location>
</feature>
<name>A0A7J6P754_PEROL</name>
<keyword evidence="4 6" id="KW-0472">Membrane</keyword>
<feature type="transmembrane region" description="Helical" evidence="6">
    <location>
        <begin position="921"/>
        <end position="943"/>
    </location>
</feature>
<feature type="transmembrane region" description="Helical" evidence="6">
    <location>
        <begin position="675"/>
        <end position="698"/>
    </location>
</feature>
<dbReference type="Pfam" id="PF09409">
    <property type="entry name" value="PUB"/>
    <property type="match status" value="1"/>
</dbReference>
<keyword evidence="2 6" id="KW-0812">Transmembrane</keyword>
<sequence>MAASPLDELIPELTNLGLDTSRREACYGTLARILGNIRDDPTEPKYHTIKKSAKVLQNSLCDPHTGQLYSPVRGILREAGFKETVDAYVWDSPTDQQHETLIDAAERIEDLRDALAAAVNTGPSATGSGTFGRRPTTGQSRQFTPRTDVEKKRLDHEKQMRQVKEASRDKFYGSASVLPSGQSAEARSTTSSESPEPNDGCLRPTSSGKSRRSAFDFESRQARVDREQRAQDQLTKLREEQRRRYQEAAADPQTFNTSAYRKPPSIAPGGREEGSSWTSWLPFFGGSSSSSSPGVDLGRSVDGPMFRHSTTEPFSLRLEVIISLVDASPVGQQMAHLITTDKACEVLRVGEEDQYLLATGCFDMRKYVEKAVLGRAEGASFDKLTVALAPTTGAQPPVEVSLYLRMSRVGSSKPASRAVEVIEPRPPAIVCATANVGPEAVEVTASHSTAGAKSERTGALRLGRSTSEKGLRLSAPFEASVAPRLPSTAPTLHDVLADADDQYGRDGTERMVPPAAPSRPTSSRRRVPLVKTLSLIKELSDELVKIQKMTMSKPASAGERVTCFCCGAEVPIGKADAHARKKCLRVLPSVLSPTSVLGATASLVVTCVGVGVLGLPKVMQQSGWIGGFIILFVAGLASMWMAMHLCDACVALKKGSEYPSFQDVGMRTFGIAGKLAVVLCMDIFMVGLCVIMLILFAQNTMRLWPGGLTQDWWVLIYACLMVPFVWIRSMKLIGWLSSVGVISIIATCIVIVIASATNAVKEGDTLEYHLFNDQLGSAMATLMTSFGLTSMLSAVLDGLGDPSKFTKALIWAFAIIFAVYIGIMAAGYAGYGDGIAQYGDIVSAISTSTGKLNWAGYAIIVCILVLCATHFLALFTPVAMDCERLIPEKAPLRRLISYSIRTALVALCALLATVVPGVMTLISILGAILGMPCVMLLPLVFYWKACFVDTAGLRAIYSGRVVPFIGEILIILLSIYTLVFGLYQTITSM</sequence>
<feature type="transmembrane region" description="Helical" evidence="6">
    <location>
        <begin position="895"/>
        <end position="915"/>
    </location>
</feature>
<dbReference type="InterPro" id="IPR013057">
    <property type="entry name" value="AA_transpt_TM"/>
</dbReference>
<dbReference type="InterPro" id="IPR036339">
    <property type="entry name" value="PUB-like_dom_sf"/>
</dbReference>
<dbReference type="Gene3D" id="1.20.58.2190">
    <property type="match status" value="1"/>
</dbReference>
<dbReference type="SUPFAM" id="SSF143503">
    <property type="entry name" value="PUG domain-like"/>
    <property type="match status" value="1"/>
</dbReference>
<feature type="domain" description="Amino acid transporter transmembrane" evidence="7">
    <location>
        <begin position="593"/>
        <end position="979"/>
    </location>
</feature>
<evidence type="ECO:0000256" key="6">
    <source>
        <dbReference type="SAM" id="Phobius"/>
    </source>
</evidence>
<dbReference type="GO" id="GO:0015179">
    <property type="term" value="F:L-amino acid transmembrane transporter activity"/>
    <property type="evidence" value="ECO:0007669"/>
    <property type="project" value="TreeGrafter"/>
</dbReference>
<feature type="compositionally biased region" description="Low complexity" evidence="5">
    <location>
        <begin position="183"/>
        <end position="197"/>
    </location>
</feature>
<evidence type="ECO:0008006" key="11">
    <source>
        <dbReference type="Google" id="ProtNLM"/>
    </source>
</evidence>
<feature type="transmembrane region" description="Helical" evidence="6">
    <location>
        <begin position="854"/>
        <end position="875"/>
    </location>
</feature>
<dbReference type="InterPro" id="IPR018997">
    <property type="entry name" value="PUB_domain"/>
</dbReference>
<feature type="compositionally biased region" description="Basic and acidic residues" evidence="5">
    <location>
        <begin position="147"/>
        <end position="171"/>
    </location>
</feature>
<evidence type="ECO:0000256" key="4">
    <source>
        <dbReference type="ARBA" id="ARBA00023136"/>
    </source>
</evidence>
<evidence type="ECO:0000259" key="7">
    <source>
        <dbReference type="Pfam" id="PF01490"/>
    </source>
</evidence>
<dbReference type="Proteomes" id="UP000541610">
    <property type="component" value="Unassembled WGS sequence"/>
</dbReference>
<dbReference type="CDD" id="cd09212">
    <property type="entry name" value="PUB"/>
    <property type="match status" value="1"/>
</dbReference>
<dbReference type="PANTHER" id="PTHR22950:SF349">
    <property type="entry name" value="AMINO ACID TRANSPORTER TRANSMEMBRANE DOMAIN-CONTAINING PROTEIN"/>
    <property type="match status" value="1"/>
</dbReference>
<evidence type="ECO:0000256" key="5">
    <source>
        <dbReference type="SAM" id="MobiDB-lite"/>
    </source>
</evidence>
<comment type="caution">
    <text evidence="9">The sequence shown here is derived from an EMBL/GenBank/DDBJ whole genome shotgun (WGS) entry which is preliminary data.</text>
</comment>
<evidence type="ECO:0000313" key="9">
    <source>
        <dbReference type="EMBL" id="KAF4691948.1"/>
    </source>
</evidence>
<evidence type="ECO:0000256" key="3">
    <source>
        <dbReference type="ARBA" id="ARBA00022989"/>
    </source>
</evidence>
<accession>A0A7J6P754</accession>
<dbReference type="OrthoDB" id="655540at2759"/>
<feature type="transmembrane region" description="Helical" evidence="6">
    <location>
        <begin position="624"/>
        <end position="646"/>
    </location>
</feature>
<feature type="region of interest" description="Disordered" evidence="5">
    <location>
        <begin position="120"/>
        <end position="274"/>
    </location>
</feature>
<evidence type="ECO:0000259" key="8">
    <source>
        <dbReference type="Pfam" id="PF09409"/>
    </source>
</evidence>
<feature type="domain" description="PUB" evidence="8">
    <location>
        <begin position="23"/>
        <end position="100"/>
    </location>
</feature>
<evidence type="ECO:0000256" key="2">
    <source>
        <dbReference type="ARBA" id="ARBA00022692"/>
    </source>
</evidence>